<accession>A0A9N9D6J5</accession>
<comment type="caution">
    <text evidence="1">The sequence shown here is derived from an EMBL/GenBank/DDBJ whole genome shotgun (WGS) entry which is preliminary data.</text>
</comment>
<dbReference type="SUPFAM" id="SSF52047">
    <property type="entry name" value="RNI-like"/>
    <property type="match status" value="1"/>
</dbReference>
<dbReference type="OrthoDB" id="550575at2759"/>
<dbReference type="PANTHER" id="PTHR38926:SF5">
    <property type="entry name" value="F-BOX AND LEUCINE-RICH REPEAT PROTEIN 6"/>
    <property type="match status" value="1"/>
</dbReference>
<gene>
    <name evidence="1" type="ORF">AGERDE_LOCUS10246</name>
</gene>
<sequence length="346" mass="39983">MCSLNRTNTHIKPDPLTNNRHYRYLCIEKYLLGDSSLKLGVSNLDQITTIGIAKDLEILLQKLAKVCQNLRGIILFCDSHSNVRITKQLENTAIGLQKTIIAQNGFQWLRLYGSSAILFRFISNFDSSSTTLRAIELNQVDLRLLESDNFVEALSFCENLRCLKITYCKNLDQQHWTEIARFFKKLEYFSISMTKEEIPVKFLEQIFISAGDNLKYLKIDHNSNIASTILDELLPYWYLYNLQALEMQGLNLKNAIVSLKTCKKLKHLTIYQDTINVNSSEVLNTLIKELPTTLESLIVRNLSGINIAYSLVKEKESKRENLNSYDVKTNVCVNYFYENIDPIYFK</sequence>
<keyword evidence="2" id="KW-1185">Reference proteome</keyword>
<evidence type="ECO:0000313" key="2">
    <source>
        <dbReference type="Proteomes" id="UP000789831"/>
    </source>
</evidence>
<reference evidence="1" key="1">
    <citation type="submission" date="2021-06" db="EMBL/GenBank/DDBJ databases">
        <authorList>
            <person name="Kallberg Y."/>
            <person name="Tangrot J."/>
            <person name="Rosling A."/>
        </authorList>
    </citation>
    <scope>NUCLEOTIDE SEQUENCE</scope>
    <source>
        <strain evidence="1">MT106</strain>
    </source>
</reference>
<name>A0A9N9D6J5_9GLOM</name>
<dbReference type="InterPro" id="IPR032675">
    <property type="entry name" value="LRR_dom_sf"/>
</dbReference>
<dbReference type="PANTHER" id="PTHR38926">
    <property type="entry name" value="F-BOX DOMAIN CONTAINING PROTEIN, EXPRESSED"/>
    <property type="match status" value="1"/>
</dbReference>
<dbReference type="Gene3D" id="3.80.10.10">
    <property type="entry name" value="Ribonuclease Inhibitor"/>
    <property type="match status" value="2"/>
</dbReference>
<protein>
    <submittedName>
        <fullName evidence="1">8744_t:CDS:1</fullName>
    </submittedName>
</protein>
<dbReference type="Proteomes" id="UP000789831">
    <property type="component" value="Unassembled WGS sequence"/>
</dbReference>
<dbReference type="AlphaFoldDB" id="A0A9N9D6J5"/>
<dbReference type="EMBL" id="CAJVPL010003046">
    <property type="protein sequence ID" value="CAG8625075.1"/>
    <property type="molecule type" value="Genomic_DNA"/>
</dbReference>
<organism evidence="1 2">
    <name type="scientific">Ambispora gerdemannii</name>
    <dbReference type="NCBI Taxonomy" id="144530"/>
    <lineage>
        <taxon>Eukaryota</taxon>
        <taxon>Fungi</taxon>
        <taxon>Fungi incertae sedis</taxon>
        <taxon>Mucoromycota</taxon>
        <taxon>Glomeromycotina</taxon>
        <taxon>Glomeromycetes</taxon>
        <taxon>Archaeosporales</taxon>
        <taxon>Ambisporaceae</taxon>
        <taxon>Ambispora</taxon>
    </lineage>
</organism>
<proteinExistence type="predicted"/>
<evidence type="ECO:0000313" key="1">
    <source>
        <dbReference type="EMBL" id="CAG8625075.1"/>
    </source>
</evidence>